<protein>
    <submittedName>
        <fullName evidence="1">Uncharacterized protein</fullName>
    </submittedName>
</protein>
<proteinExistence type="predicted"/>
<dbReference type="AlphaFoldDB" id="A0A3M5GIZ9"/>
<comment type="caution">
    <text evidence="1">The sequence shown here is derived from an EMBL/GenBank/DDBJ whole genome shotgun (WGS) entry which is preliminary data.</text>
</comment>
<evidence type="ECO:0000313" key="1">
    <source>
        <dbReference type="EMBL" id="RMS86617.1"/>
    </source>
</evidence>
<dbReference type="Proteomes" id="UP000270499">
    <property type="component" value="Unassembled WGS sequence"/>
</dbReference>
<gene>
    <name evidence="1" type="ORF">ALP59_101401</name>
</gene>
<reference evidence="1 2" key="1">
    <citation type="submission" date="2018-08" db="EMBL/GenBank/DDBJ databases">
        <title>Recombination of ecologically and evolutionarily significant loci maintains genetic cohesion in the Pseudomonas syringae species complex.</title>
        <authorList>
            <person name="Dillon M."/>
            <person name="Thakur S."/>
            <person name="Almeida R.N.D."/>
            <person name="Weir B.S."/>
            <person name="Guttman D.S."/>
        </authorList>
    </citation>
    <scope>NUCLEOTIDE SEQUENCE [LARGE SCALE GENOMIC DNA]</scope>
    <source>
        <strain evidence="1 2">ICMP 9421</strain>
    </source>
</reference>
<organism evidence="1 2">
    <name type="scientific">Pseudomonas savastanoi</name>
    <name type="common">Pseudomonas syringae pv. savastanoi</name>
    <dbReference type="NCBI Taxonomy" id="29438"/>
    <lineage>
        <taxon>Bacteria</taxon>
        <taxon>Pseudomonadati</taxon>
        <taxon>Pseudomonadota</taxon>
        <taxon>Gammaproteobacteria</taxon>
        <taxon>Pseudomonadales</taxon>
        <taxon>Pseudomonadaceae</taxon>
        <taxon>Pseudomonas</taxon>
    </lineage>
</organism>
<name>A0A3M5GIZ9_PSESS</name>
<sequence length="38" mass="4378">MMAFFLKALLCGDFSGVDMKVLLLQKAKKPLRKKVDFF</sequence>
<dbReference type="EMBL" id="RBSW01000027">
    <property type="protein sequence ID" value="RMS86617.1"/>
    <property type="molecule type" value="Genomic_DNA"/>
</dbReference>
<accession>A0A3M5GIZ9</accession>
<evidence type="ECO:0000313" key="2">
    <source>
        <dbReference type="Proteomes" id="UP000270499"/>
    </source>
</evidence>